<reference evidence="1 2" key="1">
    <citation type="journal article" date="2019" name="Nat. Med.">
        <title>A library of human gut bacterial isolates paired with longitudinal multiomics data enables mechanistic microbiome research.</title>
        <authorList>
            <person name="Poyet M."/>
            <person name="Groussin M."/>
            <person name="Gibbons S.M."/>
            <person name="Avila-Pacheco J."/>
            <person name="Jiang X."/>
            <person name="Kearney S.M."/>
            <person name="Perrotta A.R."/>
            <person name="Berdy B."/>
            <person name="Zhao S."/>
            <person name="Lieberman T.D."/>
            <person name="Swanson P.K."/>
            <person name="Smith M."/>
            <person name="Roesemann S."/>
            <person name="Alexander J.E."/>
            <person name="Rich S.A."/>
            <person name="Livny J."/>
            <person name="Vlamakis H."/>
            <person name="Clish C."/>
            <person name="Bullock K."/>
            <person name="Deik A."/>
            <person name="Scott J."/>
            <person name="Pierce K.A."/>
            <person name="Xavier R.J."/>
            <person name="Alm E.J."/>
        </authorList>
    </citation>
    <scope>NUCLEOTIDE SEQUENCE [LARGE SCALE GENOMIC DNA]</scope>
    <source>
        <strain evidence="1 2">BIOML-A25</strain>
    </source>
</reference>
<dbReference type="EMBL" id="VVYJ01000008">
    <property type="protein sequence ID" value="KAA5475206.1"/>
    <property type="molecule type" value="Genomic_DNA"/>
</dbReference>
<organism evidence="1 2">
    <name type="scientific">Bacteroides caccae</name>
    <dbReference type="NCBI Taxonomy" id="47678"/>
    <lineage>
        <taxon>Bacteria</taxon>
        <taxon>Pseudomonadati</taxon>
        <taxon>Bacteroidota</taxon>
        <taxon>Bacteroidia</taxon>
        <taxon>Bacteroidales</taxon>
        <taxon>Bacteroidaceae</taxon>
        <taxon>Bacteroides</taxon>
    </lineage>
</organism>
<dbReference type="AlphaFoldDB" id="A0A6H9Q6B1"/>
<proteinExistence type="predicted"/>
<accession>A0A6H9Q6B1</accession>
<name>A0A6H9Q6B1_9BACE</name>
<gene>
    <name evidence="1" type="ORF">F2Y39_14760</name>
</gene>
<protein>
    <submittedName>
        <fullName evidence="1">Uncharacterized protein</fullName>
    </submittedName>
</protein>
<evidence type="ECO:0000313" key="2">
    <source>
        <dbReference type="Proteomes" id="UP000427825"/>
    </source>
</evidence>
<evidence type="ECO:0000313" key="1">
    <source>
        <dbReference type="EMBL" id="KAA5475206.1"/>
    </source>
</evidence>
<dbReference type="Proteomes" id="UP000427825">
    <property type="component" value="Unassembled WGS sequence"/>
</dbReference>
<sequence>MDKFYVGYIVEIFDDSILLYSYNEDGKEDGDLLIRLVDMKKRIFLNFLKQASYPDVNNCLALLYRFQFIQLISEQGQFVLLKVLNKSPLHHFLFVSLHQIRV</sequence>
<comment type="caution">
    <text evidence="1">The sequence shown here is derived from an EMBL/GenBank/DDBJ whole genome shotgun (WGS) entry which is preliminary data.</text>
</comment>